<evidence type="ECO:0000256" key="1">
    <source>
        <dbReference type="SAM" id="SignalP"/>
    </source>
</evidence>
<reference evidence="3" key="1">
    <citation type="journal article" date="2019" name="Int. J. Syst. Evol. Microbiol.">
        <title>The Global Catalogue of Microorganisms (GCM) 10K type strain sequencing project: providing services to taxonomists for standard genome sequencing and annotation.</title>
        <authorList>
            <consortium name="The Broad Institute Genomics Platform"/>
            <consortium name="The Broad Institute Genome Sequencing Center for Infectious Disease"/>
            <person name="Wu L."/>
            <person name="Ma J."/>
        </authorList>
    </citation>
    <scope>NUCLEOTIDE SEQUENCE [LARGE SCALE GENOMIC DNA]</scope>
    <source>
        <strain evidence="3">JCM 9377</strain>
    </source>
</reference>
<comment type="caution">
    <text evidence="2">The sequence shown here is derived from an EMBL/GenBank/DDBJ whole genome shotgun (WGS) entry which is preliminary data.</text>
</comment>
<gene>
    <name evidence="2" type="ORF">GCM10010468_33740</name>
</gene>
<name>A0ABP6QD49_9ACTN</name>
<feature type="chain" id="PRO_5045392738" description="Photosynthesis system II assembly factor Ycf48/Hcf136-like domain-containing protein" evidence="1">
    <location>
        <begin position="23"/>
        <end position="344"/>
    </location>
</feature>
<sequence>MIVMKRLLAIAAVLSFATPANAAAPELSEVKLPFLWSEAGLGTVAVDVGGGAWIGGAQGKYCIKWADFCAVSSPGNPVLRHREGTFWKEYPLNGWNGQPLNGQGQIAKVVSSGAETWVMGTDRAGYPGTYVARFDGKAFQPVTLPVKDISSLYTSPAGTFITYYEGLDSRLAKRTGTTWTEIKLPDLFSPYDVQGLAGNDLWSVGGGSGGASYVQHFDGKTWTSTKLNAGLGDEFVSAIAPVTSKNVWALSNLRLLHWTGSAWTGVNAPAGTDGLSDLAVDASGTPWVTLRKSGSATGLPYRYVLGAWEPVKLPAGVSVGDLAAAPGGGVWGVGAKGNAPTVVN</sequence>
<accession>A0ABP6QD49</accession>
<keyword evidence="3" id="KW-1185">Reference proteome</keyword>
<dbReference type="EMBL" id="BAAAUV010000007">
    <property type="protein sequence ID" value="GAA3213595.1"/>
    <property type="molecule type" value="Genomic_DNA"/>
</dbReference>
<feature type="signal peptide" evidence="1">
    <location>
        <begin position="1"/>
        <end position="22"/>
    </location>
</feature>
<protein>
    <recommendedName>
        <fullName evidence="4">Photosynthesis system II assembly factor Ycf48/Hcf136-like domain-containing protein</fullName>
    </recommendedName>
</protein>
<evidence type="ECO:0008006" key="4">
    <source>
        <dbReference type="Google" id="ProtNLM"/>
    </source>
</evidence>
<dbReference type="Proteomes" id="UP001501237">
    <property type="component" value="Unassembled WGS sequence"/>
</dbReference>
<proteinExistence type="predicted"/>
<evidence type="ECO:0000313" key="2">
    <source>
        <dbReference type="EMBL" id="GAA3213595.1"/>
    </source>
</evidence>
<evidence type="ECO:0000313" key="3">
    <source>
        <dbReference type="Proteomes" id="UP001501237"/>
    </source>
</evidence>
<organism evidence="2 3">
    <name type="scientific">Actinocorallia longicatena</name>
    <dbReference type="NCBI Taxonomy" id="111803"/>
    <lineage>
        <taxon>Bacteria</taxon>
        <taxon>Bacillati</taxon>
        <taxon>Actinomycetota</taxon>
        <taxon>Actinomycetes</taxon>
        <taxon>Streptosporangiales</taxon>
        <taxon>Thermomonosporaceae</taxon>
        <taxon>Actinocorallia</taxon>
    </lineage>
</organism>
<keyword evidence="1" id="KW-0732">Signal</keyword>